<dbReference type="Gene3D" id="1.20.1250.20">
    <property type="entry name" value="MFS general substrate transporter like domains"/>
    <property type="match status" value="1"/>
</dbReference>
<dbReference type="RefSeq" id="WP_129032464.1">
    <property type="nucleotide sequence ID" value="NZ_QXIL01000009.1"/>
</dbReference>
<dbReference type="PANTHER" id="PTHR42718">
    <property type="entry name" value="MAJOR FACILITATOR SUPERFAMILY MULTIDRUG TRANSPORTER MFSC"/>
    <property type="match status" value="1"/>
</dbReference>
<dbReference type="OrthoDB" id="2414439at2"/>
<dbReference type="Pfam" id="PF07690">
    <property type="entry name" value="MFS_1"/>
    <property type="match status" value="1"/>
</dbReference>
<dbReference type="GO" id="GO:0005886">
    <property type="term" value="C:plasma membrane"/>
    <property type="evidence" value="ECO:0007669"/>
    <property type="project" value="UniProtKB-SubCell"/>
</dbReference>
<evidence type="ECO:0000256" key="2">
    <source>
        <dbReference type="ARBA" id="ARBA00022448"/>
    </source>
</evidence>
<comment type="subcellular location">
    <subcellularLocation>
        <location evidence="1">Cell membrane</location>
        <topology evidence="1">Multi-pass membrane protein</topology>
    </subcellularLocation>
</comment>
<dbReference type="PANTHER" id="PTHR42718:SF46">
    <property type="entry name" value="BLR6921 PROTEIN"/>
    <property type="match status" value="1"/>
</dbReference>
<name>A0A4Q0VHW9_9LACO</name>
<dbReference type="PROSITE" id="PS50850">
    <property type="entry name" value="MFS"/>
    <property type="match status" value="1"/>
</dbReference>
<reference evidence="8 9" key="1">
    <citation type="submission" date="2018-08" db="EMBL/GenBank/DDBJ databases">
        <title>Lactobacillus suantsai sp. nov., isolated from traditional fermented suan-tsai in Taiwan.</title>
        <authorList>
            <person name="Huang C.-H."/>
        </authorList>
    </citation>
    <scope>NUCLEOTIDE SEQUENCE [LARGE SCALE GENOMIC DNA]</scope>
    <source>
        <strain evidence="8 9">BCRC 12945</strain>
    </source>
</reference>
<keyword evidence="3" id="KW-1003">Cell membrane</keyword>
<sequence>MRLKHFDFIMLIFLLAYFIILVDTSLVFTCSNEIGRSFAMTTNQATWISNAYGLTFGSLLLLGGRLGDLWGRKPIFITGLLIFGISSLTVGLATSMFMLILARAVQGVGAAIIAPATLAIIMDNYQGSQRDHAIAVYGAMSGIGVSLGLIIGAGITTLWSWRAGFFINLPITLGLIWLTQRYLPASSRQRRTLDWSGVALSFLGIVGLINGINGYGNRLLSLLIGLLLLGGFAHHEISSPQTLIPVAILNNASRTQAYLIRFVYSAAITSFWFFTPRILQTLYHLNPILVGASFLPMTLVNFWSAHQVDHLTCRYGNRQPLLWGLMIGLIGFLGLLGIHPGGNYWVTVALPMVLIGYGQGWILSPVTTLAVTGLSPSAAGIGSGLINIMLQLGGVTGLATLATLFSHNGLLSAYHFESLGMALLVLIGLGITLNLVRVAAHQRLVYKKSN</sequence>
<evidence type="ECO:0000256" key="1">
    <source>
        <dbReference type="ARBA" id="ARBA00004651"/>
    </source>
</evidence>
<evidence type="ECO:0000313" key="9">
    <source>
        <dbReference type="Proteomes" id="UP000290602"/>
    </source>
</evidence>
<evidence type="ECO:0000256" key="4">
    <source>
        <dbReference type="ARBA" id="ARBA00022692"/>
    </source>
</evidence>
<gene>
    <name evidence="8" type="ORF">DXH47_06050</name>
</gene>
<evidence type="ECO:0000259" key="7">
    <source>
        <dbReference type="PROSITE" id="PS50850"/>
    </source>
</evidence>
<comment type="caution">
    <text evidence="8">The sequence shown here is derived from an EMBL/GenBank/DDBJ whole genome shotgun (WGS) entry which is preliminary data.</text>
</comment>
<evidence type="ECO:0000256" key="5">
    <source>
        <dbReference type="ARBA" id="ARBA00022989"/>
    </source>
</evidence>
<dbReference type="InterPro" id="IPR011701">
    <property type="entry name" value="MFS"/>
</dbReference>
<keyword evidence="2" id="KW-0813">Transport</keyword>
<keyword evidence="5" id="KW-1133">Transmembrane helix</keyword>
<keyword evidence="6" id="KW-0472">Membrane</keyword>
<protein>
    <submittedName>
        <fullName evidence="8">MFS transporter</fullName>
    </submittedName>
</protein>
<evidence type="ECO:0000256" key="3">
    <source>
        <dbReference type="ARBA" id="ARBA00022475"/>
    </source>
</evidence>
<keyword evidence="4" id="KW-0812">Transmembrane</keyword>
<dbReference type="EMBL" id="QXIL01000009">
    <property type="protein sequence ID" value="RXI78626.1"/>
    <property type="molecule type" value="Genomic_DNA"/>
</dbReference>
<proteinExistence type="predicted"/>
<dbReference type="Proteomes" id="UP000290602">
    <property type="component" value="Unassembled WGS sequence"/>
</dbReference>
<accession>A0A4Q0VHW9</accession>
<evidence type="ECO:0000256" key="6">
    <source>
        <dbReference type="ARBA" id="ARBA00023136"/>
    </source>
</evidence>
<keyword evidence="9" id="KW-1185">Reference proteome</keyword>
<dbReference type="SUPFAM" id="SSF103473">
    <property type="entry name" value="MFS general substrate transporter"/>
    <property type="match status" value="1"/>
</dbReference>
<dbReference type="AlphaFoldDB" id="A0A4Q0VHW9"/>
<organism evidence="8 9">
    <name type="scientific">Levilactobacillus suantsaii</name>
    <dbReference type="NCBI Taxonomy" id="2292255"/>
    <lineage>
        <taxon>Bacteria</taxon>
        <taxon>Bacillati</taxon>
        <taxon>Bacillota</taxon>
        <taxon>Bacilli</taxon>
        <taxon>Lactobacillales</taxon>
        <taxon>Lactobacillaceae</taxon>
        <taxon>Levilactobacillus</taxon>
    </lineage>
</organism>
<dbReference type="GO" id="GO:0022857">
    <property type="term" value="F:transmembrane transporter activity"/>
    <property type="evidence" value="ECO:0007669"/>
    <property type="project" value="InterPro"/>
</dbReference>
<evidence type="ECO:0000313" key="8">
    <source>
        <dbReference type="EMBL" id="RXI78626.1"/>
    </source>
</evidence>
<feature type="domain" description="Major facilitator superfamily (MFS) profile" evidence="7">
    <location>
        <begin position="9"/>
        <end position="440"/>
    </location>
</feature>
<dbReference type="Gene3D" id="1.20.1720.10">
    <property type="entry name" value="Multidrug resistance protein D"/>
    <property type="match status" value="1"/>
</dbReference>
<dbReference type="InterPro" id="IPR036259">
    <property type="entry name" value="MFS_trans_sf"/>
</dbReference>
<dbReference type="InterPro" id="IPR020846">
    <property type="entry name" value="MFS_dom"/>
</dbReference>
<dbReference type="CDD" id="cd17321">
    <property type="entry name" value="MFS_MMR_MDR_like"/>
    <property type="match status" value="1"/>
</dbReference>